<evidence type="ECO:0000256" key="3">
    <source>
        <dbReference type="ARBA" id="ARBA00012572"/>
    </source>
</evidence>
<gene>
    <name evidence="9" type="primary">trpF</name>
    <name evidence="12" type="ORF">EKD02_08785</name>
    <name evidence="11" type="ORF">GJ685_07360</name>
</gene>
<comment type="caution">
    <text evidence="12">The sequence shown here is derived from an EMBL/GenBank/DDBJ whole genome shotgun (WGS) entry which is preliminary data.</text>
</comment>
<name>A0A432ATP1_CHLPH</name>
<evidence type="ECO:0000256" key="1">
    <source>
        <dbReference type="ARBA" id="ARBA00001164"/>
    </source>
</evidence>
<dbReference type="EMBL" id="RXYK01000016">
    <property type="protein sequence ID" value="RTY35975.1"/>
    <property type="molecule type" value="Genomic_DNA"/>
</dbReference>
<dbReference type="GO" id="GO:0004640">
    <property type="term" value="F:phosphoribosylanthranilate isomerase activity"/>
    <property type="evidence" value="ECO:0007669"/>
    <property type="project" value="UniProtKB-UniRule"/>
</dbReference>
<evidence type="ECO:0000256" key="2">
    <source>
        <dbReference type="ARBA" id="ARBA00004664"/>
    </source>
</evidence>
<dbReference type="InterPro" id="IPR011060">
    <property type="entry name" value="RibuloseP-bd_barrel"/>
</dbReference>
<dbReference type="SUPFAM" id="SSF51366">
    <property type="entry name" value="Ribulose-phoshate binding barrel"/>
    <property type="match status" value="1"/>
</dbReference>
<evidence type="ECO:0000313" key="14">
    <source>
        <dbReference type="Proteomes" id="UP000489351"/>
    </source>
</evidence>
<reference evidence="11 14" key="2">
    <citation type="submission" date="2019-11" db="EMBL/GenBank/DDBJ databases">
        <title>Green- and brown-colored morphotypes of Chlorobia in the stratified aquatic ecosystems of Kandalaksha Gulf (White Sea): A model for study of the accessory genome evolution.</title>
        <authorList>
            <person name="Grouzdev D.S."/>
        </authorList>
    </citation>
    <scope>NUCLEOTIDE SEQUENCE [LARGE SCALE GENOMIC DNA]</scope>
    <source>
        <strain evidence="11 14">ZM</strain>
    </source>
</reference>
<dbReference type="EMBL" id="WUBZ01000024">
    <property type="protein sequence ID" value="MWV54881.1"/>
    <property type="molecule type" value="Genomic_DNA"/>
</dbReference>
<organism evidence="12 13">
    <name type="scientific">Chlorobium phaeovibrioides</name>
    <dbReference type="NCBI Taxonomy" id="1094"/>
    <lineage>
        <taxon>Bacteria</taxon>
        <taxon>Pseudomonadati</taxon>
        <taxon>Chlorobiota</taxon>
        <taxon>Chlorobiia</taxon>
        <taxon>Chlorobiales</taxon>
        <taxon>Chlorobiaceae</taxon>
        <taxon>Chlorobium/Pelodictyon group</taxon>
        <taxon>Chlorobium</taxon>
    </lineage>
</organism>
<comment type="similarity">
    <text evidence="9">Belongs to the TrpF family.</text>
</comment>
<keyword evidence="14" id="KW-1185">Reference proteome</keyword>
<evidence type="ECO:0000256" key="5">
    <source>
        <dbReference type="ARBA" id="ARBA00022605"/>
    </source>
</evidence>
<dbReference type="PANTHER" id="PTHR42894:SF1">
    <property type="entry name" value="N-(5'-PHOSPHORIBOSYL)ANTHRANILATE ISOMERASE"/>
    <property type="match status" value="1"/>
</dbReference>
<keyword evidence="8 9" id="KW-0413">Isomerase</keyword>
<evidence type="ECO:0000256" key="7">
    <source>
        <dbReference type="ARBA" id="ARBA00023141"/>
    </source>
</evidence>
<evidence type="ECO:0000313" key="13">
    <source>
        <dbReference type="Proteomes" id="UP000279908"/>
    </source>
</evidence>
<reference evidence="12 13" key="1">
    <citation type="submission" date="2018-12" db="EMBL/GenBank/DDBJ databases">
        <authorList>
            <person name="Lunina O.N."/>
            <person name="Grouzdev D.S."/>
            <person name="Gorlenko V.M."/>
            <person name="Savvichev A.S."/>
        </authorList>
    </citation>
    <scope>NUCLEOTIDE SEQUENCE [LARGE SCALE GENOMIC DNA]</scope>
    <source>
        <strain evidence="12 13">BrKhr-17</strain>
    </source>
</reference>
<dbReference type="GO" id="GO:0000162">
    <property type="term" value="P:L-tryptophan biosynthetic process"/>
    <property type="evidence" value="ECO:0007669"/>
    <property type="project" value="UniProtKB-UniRule"/>
</dbReference>
<comment type="catalytic activity">
    <reaction evidence="1 9">
        <text>N-(5-phospho-beta-D-ribosyl)anthranilate = 1-(2-carboxyphenylamino)-1-deoxy-D-ribulose 5-phosphate</text>
        <dbReference type="Rhea" id="RHEA:21540"/>
        <dbReference type="ChEBI" id="CHEBI:18277"/>
        <dbReference type="ChEBI" id="CHEBI:58613"/>
        <dbReference type="EC" id="5.3.1.24"/>
    </reaction>
</comment>
<dbReference type="Gene3D" id="3.20.20.70">
    <property type="entry name" value="Aldolase class I"/>
    <property type="match status" value="1"/>
</dbReference>
<dbReference type="PANTHER" id="PTHR42894">
    <property type="entry name" value="N-(5'-PHOSPHORIBOSYL)ANTHRANILATE ISOMERASE"/>
    <property type="match status" value="1"/>
</dbReference>
<feature type="domain" description="N-(5'phosphoribosyl) anthranilate isomerase (PRAI)" evidence="10">
    <location>
        <begin position="5"/>
        <end position="208"/>
    </location>
</feature>
<evidence type="ECO:0000313" key="12">
    <source>
        <dbReference type="EMBL" id="RTY35975.1"/>
    </source>
</evidence>
<dbReference type="EC" id="5.3.1.24" evidence="3 9"/>
<proteinExistence type="inferred from homology"/>
<evidence type="ECO:0000256" key="6">
    <source>
        <dbReference type="ARBA" id="ARBA00022822"/>
    </source>
</evidence>
<evidence type="ECO:0000313" key="11">
    <source>
        <dbReference type="EMBL" id="MWV54881.1"/>
    </source>
</evidence>
<dbReference type="InterPro" id="IPR044643">
    <property type="entry name" value="TrpF_fam"/>
</dbReference>
<evidence type="ECO:0000256" key="8">
    <source>
        <dbReference type="ARBA" id="ARBA00023235"/>
    </source>
</evidence>
<dbReference type="UniPathway" id="UPA00035">
    <property type="reaction ID" value="UER00042"/>
</dbReference>
<dbReference type="InterPro" id="IPR013785">
    <property type="entry name" value="Aldolase_TIM"/>
</dbReference>
<evidence type="ECO:0000256" key="4">
    <source>
        <dbReference type="ARBA" id="ARBA00022272"/>
    </source>
</evidence>
<dbReference type="Pfam" id="PF00697">
    <property type="entry name" value="PRAI"/>
    <property type="match status" value="1"/>
</dbReference>
<dbReference type="CDD" id="cd00405">
    <property type="entry name" value="PRAI"/>
    <property type="match status" value="1"/>
</dbReference>
<dbReference type="Proteomes" id="UP000279908">
    <property type="component" value="Unassembled WGS sequence"/>
</dbReference>
<evidence type="ECO:0000256" key="9">
    <source>
        <dbReference type="HAMAP-Rule" id="MF_00135"/>
    </source>
</evidence>
<dbReference type="RefSeq" id="WP_126341352.1">
    <property type="nucleotide sequence ID" value="NZ_RXYJ01000001.1"/>
</dbReference>
<keyword evidence="7 9" id="KW-0057">Aromatic amino acid biosynthesis</keyword>
<dbReference type="AlphaFoldDB" id="A0A432ATP1"/>
<comment type="pathway">
    <text evidence="2 9">Amino-acid biosynthesis; L-tryptophan biosynthesis; L-tryptophan from chorismate: step 3/5.</text>
</comment>
<keyword evidence="5 9" id="KW-0028">Amino-acid biosynthesis</keyword>
<evidence type="ECO:0000259" key="10">
    <source>
        <dbReference type="Pfam" id="PF00697"/>
    </source>
</evidence>
<dbReference type="HAMAP" id="MF_00135">
    <property type="entry name" value="PRAI"/>
    <property type="match status" value="1"/>
</dbReference>
<sequence>MTRTKICGITRLNDALHASSEGVDALGFNFSRKSPRSITPSAAKKIIDELPPFVSKVGIFVEQSPAEIADICSYSKIAVAQLHSERYSAADARFLKDMVQVIRVFRPDGSFSPQSLTPFAEESGVRTFLFDAYKEGMEGGTGEEIETSVARQIFPAEGAPFFRVLAGGLNPGNVAEAIRQFRPYGVDTASGVEAKPGIKDPEKISAFLLAVRLANQP</sequence>
<dbReference type="InterPro" id="IPR001240">
    <property type="entry name" value="PRAI_dom"/>
</dbReference>
<dbReference type="Proteomes" id="UP000489351">
    <property type="component" value="Unassembled WGS sequence"/>
</dbReference>
<accession>A0A432ATP1</accession>
<protein>
    <recommendedName>
        <fullName evidence="4 9">N-(5'-phosphoribosyl)anthranilate isomerase</fullName>
        <shortName evidence="9">PRAI</shortName>
        <ecNumber evidence="3 9">5.3.1.24</ecNumber>
    </recommendedName>
</protein>
<keyword evidence="6 9" id="KW-0822">Tryptophan biosynthesis</keyword>